<name>A0A1H9XX20_9PSEU</name>
<dbReference type="RefSeq" id="WP_090072570.1">
    <property type="nucleotide sequence ID" value="NZ_FOFT01000019.1"/>
</dbReference>
<evidence type="ECO:0000313" key="1">
    <source>
        <dbReference type="EMBL" id="SES50297.1"/>
    </source>
</evidence>
<dbReference type="EMBL" id="FOFT01000019">
    <property type="protein sequence ID" value="SES50297.1"/>
    <property type="molecule type" value="Genomic_DNA"/>
</dbReference>
<reference evidence="2" key="1">
    <citation type="submission" date="2016-10" db="EMBL/GenBank/DDBJ databases">
        <authorList>
            <person name="Varghese N."/>
            <person name="Submissions S."/>
        </authorList>
    </citation>
    <scope>NUCLEOTIDE SEQUENCE [LARGE SCALE GENOMIC DNA]</scope>
    <source>
        <strain evidence="2">CGMCC 4.578</strain>
    </source>
</reference>
<gene>
    <name evidence="1" type="ORF">SAMN05216195_119154</name>
</gene>
<protein>
    <submittedName>
        <fullName evidence="1">Uncharacterized protein</fullName>
    </submittedName>
</protein>
<dbReference type="AlphaFoldDB" id="A0A1H9XX20"/>
<accession>A0A1H9XX20</accession>
<keyword evidence="2" id="KW-1185">Reference proteome</keyword>
<sequence length="177" mass="19657">MGAHDLSLTVVGLDARLGALGLALGQLDDVRVELEDVRWSRWRARRATVVCHDVHVNPPAVLVASPVEFRVEVDFADVPELRPFNWLPLTVRLVGSELHVRLHKWLPARVFAVPELPRGIELTGVEQCDDHFVLTGAAPVLRERLTLGQLADVLRRLASIQSRIRSDTTSGISIWGT</sequence>
<evidence type="ECO:0000313" key="2">
    <source>
        <dbReference type="Proteomes" id="UP000199028"/>
    </source>
</evidence>
<dbReference type="OrthoDB" id="3579012at2"/>
<organism evidence="1 2">
    <name type="scientific">Lentzea flaviverrucosa</name>
    <dbReference type="NCBI Taxonomy" id="200379"/>
    <lineage>
        <taxon>Bacteria</taxon>
        <taxon>Bacillati</taxon>
        <taxon>Actinomycetota</taxon>
        <taxon>Actinomycetes</taxon>
        <taxon>Pseudonocardiales</taxon>
        <taxon>Pseudonocardiaceae</taxon>
        <taxon>Lentzea</taxon>
    </lineage>
</organism>
<proteinExistence type="predicted"/>
<dbReference type="Proteomes" id="UP000199028">
    <property type="component" value="Unassembled WGS sequence"/>
</dbReference>